<gene>
    <name evidence="2" type="ORF">NIASO_03335</name>
</gene>
<keyword evidence="1" id="KW-1133">Transmembrane helix</keyword>
<feature type="transmembrane region" description="Helical" evidence="1">
    <location>
        <begin position="76"/>
        <end position="98"/>
    </location>
</feature>
<evidence type="ECO:0000313" key="2">
    <source>
        <dbReference type="EMBL" id="AHF17189.1"/>
    </source>
</evidence>
<feature type="transmembrane region" description="Helical" evidence="1">
    <location>
        <begin position="48"/>
        <end position="69"/>
    </location>
</feature>
<keyword evidence="1" id="KW-0472">Membrane</keyword>
<organism evidence="2 3">
    <name type="scientific">Niabella soli DSM 19437</name>
    <dbReference type="NCBI Taxonomy" id="929713"/>
    <lineage>
        <taxon>Bacteria</taxon>
        <taxon>Pseudomonadati</taxon>
        <taxon>Bacteroidota</taxon>
        <taxon>Chitinophagia</taxon>
        <taxon>Chitinophagales</taxon>
        <taxon>Chitinophagaceae</taxon>
        <taxon>Niabella</taxon>
    </lineage>
</organism>
<dbReference type="AlphaFoldDB" id="W0F6Y4"/>
<dbReference type="HOGENOM" id="CLU_2233653_0_0_10"/>
<dbReference type="KEGG" id="nso:NIASO_03335"/>
<evidence type="ECO:0000256" key="1">
    <source>
        <dbReference type="SAM" id="Phobius"/>
    </source>
</evidence>
<accession>W0F6Y4</accession>
<dbReference type="Proteomes" id="UP000003586">
    <property type="component" value="Chromosome"/>
</dbReference>
<name>W0F6Y4_9BACT</name>
<evidence type="ECO:0000313" key="3">
    <source>
        <dbReference type="Proteomes" id="UP000003586"/>
    </source>
</evidence>
<reference evidence="2 3" key="1">
    <citation type="submission" date="2013-12" db="EMBL/GenBank/DDBJ databases">
        <authorList>
            <consortium name="DOE Joint Genome Institute"/>
            <person name="Eisen J."/>
            <person name="Huntemann M."/>
            <person name="Han J."/>
            <person name="Chen A."/>
            <person name="Kyrpides N."/>
            <person name="Mavromatis K."/>
            <person name="Markowitz V."/>
            <person name="Palaniappan K."/>
            <person name="Ivanova N."/>
            <person name="Schaumberg A."/>
            <person name="Pati A."/>
            <person name="Liolios K."/>
            <person name="Nordberg H.P."/>
            <person name="Cantor M.N."/>
            <person name="Hua S.X."/>
            <person name="Woyke T."/>
        </authorList>
    </citation>
    <scope>NUCLEOTIDE SEQUENCE [LARGE SCALE GENOMIC DNA]</scope>
    <source>
        <strain evidence="3">DSM 19437</strain>
    </source>
</reference>
<keyword evidence="1" id="KW-0812">Transmembrane</keyword>
<protein>
    <submittedName>
        <fullName evidence="2">Uncharacterized protein</fullName>
    </submittedName>
</protein>
<dbReference type="EMBL" id="CP007035">
    <property type="protein sequence ID" value="AHF17189.1"/>
    <property type="molecule type" value="Genomic_DNA"/>
</dbReference>
<feature type="transmembrane region" description="Helical" evidence="1">
    <location>
        <begin position="12"/>
        <end position="36"/>
    </location>
</feature>
<sequence>MNKTILKLISITLTTLAVTCFLFSISFIWLSIFWPYTLPIENPILKNIYFFAFINSLWLSPVLSLILFFARKRIPFGVWAFWIALASFIIIITSFVIFEGKGALE</sequence>
<keyword evidence="3" id="KW-1185">Reference proteome</keyword>
<proteinExistence type="predicted"/>